<name>A0ABQ3N183_9BACI</name>
<keyword evidence="2" id="KW-1185">Reference proteome</keyword>
<evidence type="ECO:0000313" key="1">
    <source>
        <dbReference type="EMBL" id="GHH98684.1"/>
    </source>
</evidence>
<accession>A0ABQ3N183</accession>
<proteinExistence type="predicted"/>
<dbReference type="EMBL" id="BNDS01000008">
    <property type="protein sequence ID" value="GHH98684.1"/>
    <property type="molecule type" value="Genomic_DNA"/>
</dbReference>
<evidence type="ECO:0008006" key="3">
    <source>
        <dbReference type="Google" id="ProtNLM"/>
    </source>
</evidence>
<organism evidence="1 2">
    <name type="scientific">Neobacillus kokaensis</name>
    <dbReference type="NCBI Taxonomy" id="2759023"/>
    <lineage>
        <taxon>Bacteria</taxon>
        <taxon>Bacillati</taxon>
        <taxon>Bacillota</taxon>
        <taxon>Bacilli</taxon>
        <taxon>Bacillales</taxon>
        <taxon>Bacillaceae</taxon>
        <taxon>Neobacillus</taxon>
    </lineage>
</organism>
<sequence length="83" mass="9865">MKKFVVCYTLENNIIREKIITAPHMGKEEVIQEIIEKIDRRKYFLVKGDHGDYCINPSLIRYIQVHENDRRNIDLNISELCST</sequence>
<comment type="caution">
    <text evidence="1">The sequence shown here is derived from an EMBL/GenBank/DDBJ whole genome shotgun (WGS) entry which is preliminary data.</text>
</comment>
<evidence type="ECO:0000313" key="2">
    <source>
        <dbReference type="Proteomes" id="UP000637074"/>
    </source>
</evidence>
<dbReference type="Proteomes" id="UP000637074">
    <property type="component" value="Unassembled WGS sequence"/>
</dbReference>
<reference evidence="1 2" key="1">
    <citation type="journal article" date="2022" name="Int. J. Syst. Evol. Microbiol.">
        <title>Neobacillus kokaensis sp. nov., isolated from soil.</title>
        <authorList>
            <person name="Yuki K."/>
            <person name="Matsubara H."/>
            <person name="Yamaguchi S."/>
        </authorList>
    </citation>
    <scope>NUCLEOTIDE SEQUENCE [LARGE SCALE GENOMIC DNA]</scope>
    <source>
        <strain evidence="1 2">LOB 377</strain>
    </source>
</reference>
<gene>
    <name evidence="1" type="ORF">AM1BK_22270</name>
</gene>
<protein>
    <recommendedName>
        <fullName evidence="3">DUF3892 domain-containing protein</fullName>
    </recommendedName>
</protein>